<evidence type="ECO:0000313" key="2">
    <source>
        <dbReference type="EMBL" id="KRR30023.1"/>
    </source>
</evidence>
<name>A0A0R3NCI6_9BRAD</name>
<protein>
    <submittedName>
        <fullName evidence="2">Uncharacterized protein</fullName>
    </submittedName>
</protein>
<organism evidence="2 3">
    <name type="scientific">Bradyrhizobium retamae</name>
    <dbReference type="NCBI Taxonomy" id="1300035"/>
    <lineage>
        <taxon>Bacteria</taxon>
        <taxon>Pseudomonadati</taxon>
        <taxon>Pseudomonadota</taxon>
        <taxon>Alphaproteobacteria</taxon>
        <taxon>Hyphomicrobiales</taxon>
        <taxon>Nitrobacteraceae</taxon>
        <taxon>Bradyrhizobium</taxon>
    </lineage>
</organism>
<dbReference type="Proteomes" id="UP000052023">
    <property type="component" value="Unassembled WGS sequence"/>
</dbReference>
<dbReference type="OrthoDB" id="8186113at2"/>
<feature type="compositionally biased region" description="Low complexity" evidence="1">
    <location>
        <begin position="20"/>
        <end position="35"/>
    </location>
</feature>
<feature type="region of interest" description="Disordered" evidence="1">
    <location>
        <begin position="1"/>
        <end position="58"/>
    </location>
</feature>
<evidence type="ECO:0000256" key="1">
    <source>
        <dbReference type="SAM" id="MobiDB-lite"/>
    </source>
</evidence>
<dbReference type="RefSeq" id="WP_057841547.1">
    <property type="nucleotide sequence ID" value="NZ_LLYA01000002.1"/>
</dbReference>
<feature type="compositionally biased region" description="Polar residues" evidence="1">
    <location>
        <begin position="42"/>
        <end position="58"/>
    </location>
</feature>
<reference evidence="2 3" key="1">
    <citation type="submission" date="2014-03" db="EMBL/GenBank/DDBJ databases">
        <title>Bradyrhizobium valentinum sp. nov., isolated from effective nodules of Lupinus mariae-josephae, a lupine endemic of basic-lime soils in Eastern Spain.</title>
        <authorList>
            <person name="Duran D."/>
            <person name="Rey L."/>
            <person name="Navarro A."/>
            <person name="Busquets A."/>
            <person name="Imperial J."/>
            <person name="Ruiz-Argueso T."/>
        </authorList>
    </citation>
    <scope>NUCLEOTIDE SEQUENCE [LARGE SCALE GENOMIC DNA]</scope>
    <source>
        <strain evidence="2 3">Ro19</strain>
    </source>
</reference>
<gene>
    <name evidence="2" type="ORF">CQ13_14580</name>
</gene>
<dbReference type="EMBL" id="LLYA01000002">
    <property type="protein sequence ID" value="KRR30023.1"/>
    <property type="molecule type" value="Genomic_DNA"/>
</dbReference>
<dbReference type="AlphaFoldDB" id="A0A0R3NCI6"/>
<sequence>MARLAHGDQPDDLDLPTDEVASPPVAPASPSTTPLEEPPPASQTTSRPVGSNFSDLSATFNGTARAPVDAPQQSALGNGAQAAVSIAHHTNDLTAVQNNLLAELNTGQFSGAALGHVQAMLSDITSAISAANASVSAAGSFGNAAGAEQALRISQLSVINAVSSDPVLANPAPAAPLPIGTPAPAAPHNLAEIGAIFDDVASQILGGVNDGNRAQITDDINAVISDMQALMTANPELFDGLTGVHADEIVQQLQLELVYINDPGISPTAAQASVDNILDIIDIIQSDANLADMATQDGIGGLSPLPEDTSPAPKYLDNDVQTAFLANFIAQSNSLGKQAVDLVGSQDGEAIAALIGDLRAFEKSVTDFDADLGGILGAEIAAMIKGLQTGNATLVVAAADQMHGNAADAGGNNIPVTGGTYNPDGLTVAEVLGMPVAETPVAETPAAMAAAASLDVQQVAAPTMSGEPAMVTIADVEIWGADQANSDMPELAHHLHHMWG</sequence>
<keyword evidence="3" id="KW-1185">Reference proteome</keyword>
<comment type="caution">
    <text evidence="2">The sequence shown here is derived from an EMBL/GenBank/DDBJ whole genome shotgun (WGS) entry which is preliminary data.</text>
</comment>
<proteinExistence type="predicted"/>
<accession>A0A0R3NCI6</accession>
<evidence type="ECO:0000313" key="3">
    <source>
        <dbReference type="Proteomes" id="UP000052023"/>
    </source>
</evidence>